<dbReference type="OrthoDB" id="713936at2"/>
<organism evidence="2 3">
    <name type="scientific">Niastella populi</name>
    <dbReference type="NCBI Taxonomy" id="550983"/>
    <lineage>
        <taxon>Bacteria</taxon>
        <taxon>Pseudomonadati</taxon>
        <taxon>Bacteroidota</taxon>
        <taxon>Chitinophagia</taxon>
        <taxon>Chitinophagales</taxon>
        <taxon>Chitinophagaceae</taxon>
        <taxon>Niastella</taxon>
    </lineage>
</organism>
<evidence type="ECO:0008006" key="4">
    <source>
        <dbReference type="Google" id="ProtNLM"/>
    </source>
</evidence>
<evidence type="ECO:0000313" key="3">
    <source>
        <dbReference type="Proteomes" id="UP000192276"/>
    </source>
</evidence>
<dbReference type="Proteomes" id="UP000192276">
    <property type="component" value="Unassembled WGS sequence"/>
</dbReference>
<name>A0A1V9GB35_9BACT</name>
<sequence length="156" mass="17475">MRKIILPAICLVLLYACSKSGSTLSKAELLTAKPWKIVADSILPGRYLNGQLITDMYSTYKACERDNYYVFSKDGTLEANNGTLKCAPADYQSLKLTWFLQSGETKLSISPDQVFITGLGSLCDIIELNAQEMVLRWYDKDNTGTVTRVHTLTLRH</sequence>
<evidence type="ECO:0000313" key="2">
    <source>
        <dbReference type="EMBL" id="OQP67678.1"/>
    </source>
</evidence>
<dbReference type="RefSeq" id="WP_081160872.1">
    <property type="nucleotide sequence ID" value="NZ_LWBP01000013.1"/>
</dbReference>
<feature type="chain" id="PRO_5012370637" description="Lipocalin-like domain-containing protein" evidence="1">
    <location>
        <begin position="22"/>
        <end position="156"/>
    </location>
</feature>
<keyword evidence="1" id="KW-0732">Signal</keyword>
<protein>
    <recommendedName>
        <fullName evidence="4">Lipocalin-like domain-containing protein</fullName>
    </recommendedName>
</protein>
<accession>A0A1V9GB35</accession>
<reference evidence="3" key="1">
    <citation type="submission" date="2016-04" db="EMBL/GenBank/DDBJ databases">
        <authorList>
            <person name="Chen L."/>
            <person name="Zhuang W."/>
            <person name="Wang G."/>
        </authorList>
    </citation>
    <scope>NUCLEOTIDE SEQUENCE [LARGE SCALE GENOMIC DNA]</scope>
    <source>
        <strain evidence="3">208</strain>
    </source>
</reference>
<dbReference type="EMBL" id="LWBP01000013">
    <property type="protein sequence ID" value="OQP67678.1"/>
    <property type="molecule type" value="Genomic_DNA"/>
</dbReference>
<proteinExistence type="predicted"/>
<keyword evidence="3" id="KW-1185">Reference proteome</keyword>
<dbReference type="PROSITE" id="PS51257">
    <property type="entry name" value="PROKAR_LIPOPROTEIN"/>
    <property type="match status" value="1"/>
</dbReference>
<gene>
    <name evidence="2" type="ORF">A4R26_11485</name>
</gene>
<dbReference type="AlphaFoldDB" id="A0A1V9GB35"/>
<evidence type="ECO:0000256" key="1">
    <source>
        <dbReference type="SAM" id="SignalP"/>
    </source>
</evidence>
<comment type="caution">
    <text evidence="2">The sequence shown here is derived from an EMBL/GenBank/DDBJ whole genome shotgun (WGS) entry which is preliminary data.</text>
</comment>
<feature type="signal peptide" evidence="1">
    <location>
        <begin position="1"/>
        <end position="21"/>
    </location>
</feature>